<keyword evidence="2" id="KW-0808">Transferase</keyword>
<dbReference type="Proteomes" id="UP000430692">
    <property type="component" value="Unassembled WGS sequence"/>
</dbReference>
<dbReference type="GO" id="GO:0016740">
    <property type="term" value="F:transferase activity"/>
    <property type="evidence" value="ECO:0007669"/>
    <property type="project" value="UniProtKB-KW"/>
</dbReference>
<evidence type="ECO:0000259" key="1">
    <source>
        <dbReference type="Pfam" id="PF00483"/>
    </source>
</evidence>
<accession>A0A6I4VPQ2</accession>
<gene>
    <name evidence="2" type="ORF">GSM42_07365</name>
</gene>
<dbReference type="PANTHER" id="PTHR42883">
    <property type="entry name" value="GLUCOSE-1-PHOSPHATE THYMIDYLTRANSFERASE"/>
    <property type="match status" value="1"/>
</dbReference>
<keyword evidence="3" id="KW-1185">Reference proteome</keyword>
<sequence length="338" mass="37483">MKGVILCAGKGTRMQPFSLTTPKVMLPVINRPLVDYCLEKFYKAGIENIAVVVHPEQQPLIHYLSQIKPKPEIFYQREQLGIAHALKLVEAYMGDDSFVLLLGDNLIKEPIETLIQAFQGNDGSILLSEVENPSDYGVAEIIEDRAVNIVEKPVHPKSNLAVMGMYHFSPVIFESIRSIQPSPRGEYEITDAIQWMIHEGYAISYSVTKENYTDVGTIDRWLSANKWMLNDLLGTDIQVGRNTKLENCVVKGPVVIGDDCVLTDSIIGPFVTIGDNAILDNCNISQSICLDNTTIRDFPRPVADSVFGQHARLLGEQPTQANAIQLVLGDHSSMSISE</sequence>
<dbReference type="RefSeq" id="WP_160800908.1">
    <property type="nucleotide sequence ID" value="NZ_WUUL01000004.1"/>
</dbReference>
<evidence type="ECO:0000313" key="3">
    <source>
        <dbReference type="Proteomes" id="UP000430692"/>
    </source>
</evidence>
<dbReference type="Gene3D" id="3.90.550.10">
    <property type="entry name" value="Spore Coat Polysaccharide Biosynthesis Protein SpsA, Chain A"/>
    <property type="match status" value="1"/>
</dbReference>
<feature type="domain" description="Nucleotidyl transferase" evidence="1">
    <location>
        <begin position="2"/>
        <end position="227"/>
    </location>
</feature>
<reference evidence="2 3" key="1">
    <citation type="submission" date="2019-12" db="EMBL/GenBank/DDBJ databases">
        <title>Whole-genome analyses of novel actinobacteria.</title>
        <authorList>
            <person name="Sahin N."/>
            <person name="Saygin H."/>
        </authorList>
    </citation>
    <scope>NUCLEOTIDE SEQUENCE [LARGE SCALE GENOMIC DNA]</scope>
    <source>
        <strain evidence="2 3">KC615</strain>
    </source>
</reference>
<dbReference type="AlphaFoldDB" id="A0A6I4VPQ2"/>
<dbReference type="InterPro" id="IPR005835">
    <property type="entry name" value="NTP_transferase_dom"/>
</dbReference>
<name>A0A6I4VPQ2_9BACL</name>
<dbReference type="PANTHER" id="PTHR42883:SF2">
    <property type="entry name" value="THYMIDYLYLTRANSFERASE"/>
    <property type="match status" value="1"/>
</dbReference>
<organism evidence="2 3">
    <name type="scientific">Shimazuella alba</name>
    <dbReference type="NCBI Taxonomy" id="2690964"/>
    <lineage>
        <taxon>Bacteria</taxon>
        <taxon>Bacillati</taxon>
        <taxon>Bacillota</taxon>
        <taxon>Bacilli</taxon>
        <taxon>Bacillales</taxon>
        <taxon>Thermoactinomycetaceae</taxon>
        <taxon>Shimazuella</taxon>
    </lineage>
</organism>
<dbReference type="Gene3D" id="2.160.10.10">
    <property type="entry name" value="Hexapeptide repeat proteins"/>
    <property type="match status" value="1"/>
</dbReference>
<proteinExistence type="predicted"/>
<dbReference type="Pfam" id="PF00483">
    <property type="entry name" value="NTP_transferase"/>
    <property type="match status" value="1"/>
</dbReference>
<dbReference type="InterPro" id="IPR029044">
    <property type="entry name" value="Nucleotide-diphossugar_trans"/>
</dbReference>
<dbReference type="EMBL" id="WUUL01000004">
    <property type="protein sequence ID" value="MXQ53549.1"/>
    <property type="molecule type" value="Genomic_DNA"/>
</dbReference>
<evidence type="ECO:0000313" key="2">
    <source>
        <dbReference type="EMBL" id="MXQ53549.1"/>
    </source>
</evidence>
<comment type="caution">
    <text evidence="2">The sequence shown here is derived from an EMBL/GenBank/DDBJ whole genome shotgun (WGS) entry which is preliminary data.</text>
</comment>
<dbReference type="SUPFAM" id="SSF53448">
    <property type="entry name" value="Nucleotide-diphospho-sugar transferases"/>
    <property type="match status" value="1"/>
</dbReference>
<protein>
    <submittedName>
        <fullName evidence="2">NTP transferase domain-containing protein</fullName>
    </submittedName>
</protein>